<feature type="compositionally biased region" description="Acidic residues" evidence="1">
    <location>
        <begin position="49"/>
        <end position="58"/>
    </location>
</feature>
<organism evidence="2 3">
    <name type="scientific">Candidatus Komeilibacteria bacterium RIFCSPLOWO2_02_FULL_48_11</name>
    <dbReference type="NCBI Taxonomy" id="1798553"/>
    <lineage>
        <taxon>Bacteria</taxon>
        <taxon>Candidatus Komeiliibacteriota</taxon>
    </lineage>
</organism>
<dbReference type="Proteomes" id="UP000178109">
    <property type="component" value="Unassembled WGS sequence"/>
</dbReference>
<protein>
    <submittedName>
        <fullName evidence="2">Uncharacterized protein</fullName>
    </submittedName>
</protein>
<accession>A0A1G2BV37</accession>
<feature type="compositionally biased region" description="Basic and acidic residues" evidence="1">
    <location>
        <begin position="65"/>
        <end position="74"/>
    </location>
</feature>
<evidence type="ECO:0000256" key="1">
    <source>
        <dbReference type="SAM" id="MobiDB-lite"/>
    </source>
</evidence>
<gene>
    <name evidence="2" type="ORF">A3H70_04715</name>
</gene>
<evidence type="ECO:0000313" key="2">
    <source>
        <dbReference type="EMBL" id="OGY92077.1"/>
    </source>
</evidence>
<dbReference type="STRING" id="1798553.A3H70_04715"/>
<proteinExistence type="predicted"/>
<comment type="caution">
    <text evidence="2">The sequence shown here is derived from an EMBL/GenBank/DDBJ whole genome shotgun (WGS) entry which is preliminary data.</text>
</comment>
<feature type="region of interest" description="Disordered" evidence="1">
    <location>
        <begin position="46"/>
        <end position="74"/>
    </location>
</feature>
<dbReference type="EMBL" id="MHKO01000029">
    <property type="protein sequence ID" value="OGY92077.1"/>
    <property type="molecule type" value="Genomic_DNA"/>
</dbReference>
<dbReference type="AlphaFoldDB" id="A0A1G2BV37"/>
<evidence type="ECO:0000313" key="3">
    <source>
        <dbReference type="Proteomes" id="UP000178109"/>
    </source>
</evidence>
<name>A0A1G2BV37_9BACT</name>
<sequence length="74" mass="8262">MKMPSVTIVDNNHIRGVLAPADAISKKLLEDMVDFFELSSPASSQEAAELIDEADEEQSWMPLNKVRELSEQSE</sequence>
<reference evidence="2 3" key="1">
    <citation type="journal article" date="2016" name="Nat. Commun.">
        <title>Thousands of microbial genomes shed light on interconnected biogeochemical processes in an aquifer system.</title>
        <authorList>
            <person name="Anantharaman K."/>
            <person name="Brown C.T."/>
            <person name="Hug L.A."/>
            <person name="Sharon I."/>
            <person name="Castelle C.J."/>
            <person name="Probst A.J."/>
            <person name="Thomas B.C."/>
            <person name="Singh A."/>
            <person name="Wilkins M.J."/>
            <person name="Karaoz U."/>
            <person name="Brodie E.L."/>
            <person name="Williams K.H."/>
            <person name="Hubbard S.S."/>
            <person name="Banfield J.F."/>
        </authorList>
    </citation>
    <scope>NUCLEOTIDE SEQUENCE [LARGE SCALE GENOMIC DNA]</scope>
</reference>